<keyword evidence="9" id="KW-1185">Reference proteome</keyword>
<dbReference type="AlphaFoldDB" id="A0A9W6FWQ3"/>
<comment type="caution">
    <text evidence="8">The sequence shown here is derived from an EMBL/GenBank/DDBJ whole genome shotgun (WGS) entry which is preliminary data.</text>
</comment>
<keyword evidence="6" id="KW-0862">Zinc</keyword>
<dbReference type="PANTHER" id="PTHR43668:SF2">
    <property type="entry name" value="ALLANTOINASE"/>
    <property type="match status" value="1"/>
</dbReference>
<name>A0A9W6FWQ3_9BACT</name>
<organism evidence="8 9">
    <name type="scientific">Desulforhabdus amnigena</name>
    <dbReference type="NCBI Taxonomy" id="40218"/>
    <lineage>
        <taxon>Bacteria</taxon>
        <taxon>Pseudomonadati</taxon>
        <taxon>Thermodesulfobacteriota</taxon>
        <taxon>Syntrophobacteria</taxon>
        <taxon>Syntrophobacterales</taxon>
        <taxon>Syntrophobacteraceae</taxon>
        <taxon>Desulforhabdus</taxon>
    </lineage>
</organism>
<feature type="binding site" evidence="6">
    <location>
        <position position="163"/>
    </location>
    <ligand>
        <name>Zn(2+)</name>
        <dbReference type="ChEBI" id="CHEBI:29105"/>
        <label>2</label>
    </ligand>
</feature>
<keyword evidence="3 6" id="KW-0479">Metal-binding</keyword>
<dbReference type="InterPro" id="IPR004722">
    <property type="entry name" value="DHOase"/>
</dbReference>
<feature type="domain" description="Dihydroorotase catalytic" evidence="7">
    <location>
        <begin position="60"/>
        <end position="247"/>
    </location>
</feature>
<dbReference type="Proteomes" id="UP001144372">
    <property type="component" value="Unassembled WGS sequence"/>
</dbReference>
<feature type="binding site" evidence="6">
    <location>
        <position position="243"/>
    </location>
    <ligand>
        <name>Zn(2+)</name>
        <dbReference type="ChEBI" id="CHEBI:29105"/>
        <label>2</label>
    </ligand>
</feature>
<protein>
    <recommendedName>
        <fullName evidence="6">Dihydroorotase</fullName>
        <shortName evidence="6">DHOase</shortName>
        <ecNumber evidence="6">3.5.2.3</ecNumber>
    </recommendedName>
</protein>
<comment type="pathway">
    <text evidence="6">Pyrimidine metabolism; UMP biosynthesis via de novo pathway; (S)-dihydroorotate from bicarbonate: step 3/3.</text>
</comment>
<dbReference type="SUPFAM" id="SSF51338">
    <property type="entry name" value="Composite domain of metallo-dependent hydrolases"/>
    <property type="match status" value="1"/>
</dbReference>
<feature type="binding site" evidence="6">
    <location>
        <position position="190"/>
    </location>
    <ligand>
        <name>Zn(2+)</name>
        <dbReference type="ChEBI" id="CHEBI:29105"/>
        <label>2</label>
    </ligand>
</feature>
<evidence type="ECO:0000256" key="2">
    <source>
        <dbReference type="ARBA" id="ARBA00010286"/>
    </source>
</evidence>
<dbReference type="InterPro" id="IPR002195">
    <property type="entry name" value="Dihydroorotase_CS"/>
</dbReference>
<comment type="catalytic activity">
    <reaction evidence="6">
        <text>(S)-dihydroorotate + H2O = N-carbamoyl-L-aspartate + H(+)</text>
        <dbReference type="Rhea" id="RHEA:24296"/>
        <dbReference type="ChEBI" id="CHEBI:15377"/>
        <dbReference type="ChEBI" id="CHEBI:15378"/>
        <dbReference type="ChEBI" id="CHEBI:30864"/>
        <dbReference type="ChEBI" id="CHEBI:32814"/>
        <dbReference type="EC" id="3.5.2.3"/>
    </reaction>
</comment>
<dbReference type="Pfam" id="PF12890">
    <property type="entry name" value="DHOase"/>
    <property type="match status" value="1"/>
</dbReference>
<dbReference type="GO" id="GO:0044205">
    <property type="term" value="P:'de novo' UMP biosynthetic process"/>
    <property type="evidence" value="ECO:0007669"/>
    <property type="project" value="UniProtKB-UniRule"/>
</dbReference>
<dbReference type="InterPro" id="IPR011059">
    <property type="entry name" value="Metal-dep_hydrolase_composite"/>
</dbReference>
<evidence type="ECO:0000313" key="9">
    <source>
        <dbReference type="Proteomes" id="UP001144372"/>
    </source>
</evidence>
<keyword evidence="4 6" id="KW-0378">Hydrolase</keyword>
<evidence type="ECO:0000313" key="8">
    <source>
        <dbReference type="EMBL" id="GLI36232.1"/>
    </source>
</evidence>
<evidence type="ECO:0000256" key="6">
    <source>
        <dbReference type="HAMAP-Rule" id="MF_00220"/>
    </source>
</evidence>
<dbReference type="Gene3D" id="3.20.20.140">
    <property type="entry name" value="Metal-dependent hydrolases"/>
    <property type="match status" value="1"/>
</dbReference>
<evidence type="ECO:0000256" key="3">
    <source>
        <dbReference type="ARBA" id="ARBA00022723"/>
    </source>
</evidence>
<proteinExistence type="inferred from homology"/>
<dbReference type="RefSeq" id="WP_281796472.1">
    <property type="nucleotide sequence ID" value="NZ_BSDR01000001.1"/>
</dbReference>
<dbReference type="EMBL" id="BSDR01000001">
    <property type="protein sequence ID" value="GLI36232.1"/>
    <property type="molecule type" value="Genomic_DNA"/>
</dbReference>
<dbReference type="InterPro" id="IPR024403">
    <property type="entry name" value="DHOase_cat"/>
</dbReference>
<feature type="binding site" evidence="6">
    <location>
        <begin position="73"/>
        <end position="75"/>
    </location>
    <ligand>
        <name>substrate</name>
    </ligand>
</feature>
<dbReference type="InterPro" id="IPR050138">
    <property type="entry name" value="DHOase/Allantoinase_Hydrolase"/>
</dbReference>
<dbReference type="GO" id="GO:0006145">
    <property type="term" value="P:purine nucleobase catabolic process"/>
    <property type="evidence" value="ECO:0007669"/>
    <property type="project" value="TreeGrafter"/>
</dbReference>
<feature type="binding site" evidence="6">
    <location>
        <position position="163"/>
    </location>
    <ligand>
        <name>Zn(2+)</name>
        <dbReference type="ChEBI" id="CHEBI:29105"/>
        <label>1</label>
    </ligand>
</feature>
<dbReference type="HAMAP" id="MF_00220_B">
    <property type="entry name" value="PyrC_classI_B"/>
    <property type="match status" value="1"/>
</dbReference>
<dbReference type="GO" id="GO:0005737">
    <property type="term" value="C:cytoplasm"/>
    <property type="evidence" value="ECO:0007669"/>
    <property type="project" value="TreeGrafter"/>
</dbReference>
<evidence type="ECO:0000256" key="5">
    <source>
        <dbReference type="ARBA" id="ARBA00022975"/>
    </source>
</evidence>
<dbReference type="PANTHER" id="PTHR43668">
    <property type="entry name" value="ALLANTOINASE"/>
    <property type="match status" value="1"/>
</dbReference>
<evidence type="ECO:0000256" key="1">
    <source>
        <dbReference type="ARBA" id="ARBA00002368"/>
    </source>
</evidence>
<comment type="caution">
    <text evidence="6">Lacks conserved residue(s) required for the propagation of feature annotation.</text>
</comment>
<dbReference type="GO" id="GO:0008270">
    <property type="term" value="F:zinc ion binding"/>
    <property type="evidence" value="ECO:0007669"/>
    <property type="project" value="UniProtKB-UniRule"/>
</dbReference>
<dbReference type="Gene3D" id="2.30.40.10">
    <property type="entry name" value="Urease, subunit C, domain 1"/>
    <property type="match status" value="1"/>
</dbReference>
<dbReference type="SUPFAM" id="SSF51556">
    <property type="entry name" value="Metallo-dependent hydrolases"/>
    <property type="match status" value="1"/>
</dbReference>
<dbReference type="NCBIfam" id="TIGR00857">
    <property type="entry name" value="pyrC_multi"/>
    <property type="match status" value="1"/>
</dbReference>
<dbReference type="InterPro" id="IPR032466">
    <property type="entry name" value="Metal_Hydrolase"/>
</dbReference>
<comment type="similarity">
    <text evidence="2 6">Belongs to the metallo-dependent hydrolases superfamily. DHOase family. Class I DHOase subfamily.</text>
</comment>
<feature type="binding site" evidence="6">
    <location>
        <position position="71"/>
    </location>
    <ligand>
        <name>Zn(2+)</name>
        <dbReference type="ChEBI" id="CHEBI:29105"/>
        <label>1</label>
    </ligand>
</feature>
<feature type="binding site" evidence="6">
    <location>
        <position position="289"/>
    </location>
    <ligand>
        <name>substrate</name>
    </ligand>
</feature>
<accession>A0A9W6FWQ3</accession>
<feature type="binding site" evidence="6">
    <location>
        <position position="316"/>
    </location>
    <ligand>
        <name>Zn(2+)</name>
        <dbReference type="ChEBI" id="CHEBI:29105"/>
        <label>1</label>
    </ligand>
</feature>
<dbReference type="PROSITE" id="PS00482">
    <property type="entry name" value="DIHYDROOROTASE_1"/>
    <property type="match status" value="1"/>
</dbReference>
<feature type="binding site" evidence="6">
    <location>
        <position position="320"/>
    </location>
    <ligand>
        <name>substrate</name>
    </ligand>
</feature>
<comment type="cofactor">
    <cofactor evidence="6">
        <name>Zn(2+)</name>
        <dbReference type="ChEBI" id="CHEBI:29105"/>
    </cofactor>
    <text evidence="6">Binds 2 Zn(2+) ions per subunit.</text>
</comment>
<dbReference type="GO" id="GO:0004038">
    <property type="term" value="F:allantoinase activity"/>
    <property type="evidence" value="ECO:0007669"/>
    <property type="project" value="TreeGrafter"/>
</dbReference>
<evidence type="ECO:0000259" key="7">
    <source>
        <dbReference type="Pfam" id="PF12890"/>
    </source>
</evidence>
<feature type="binding site" evidence="6">
    <location>
        <position position="105"/>
    </location>
    <ligand>
        <name>substrate</name>
    </ligand>
</feature>
<dbReference type="CDD" id="cd01317">
    <property type="entry name" value="DHOase_IIa"/>
    <property type="match status" value="1"/>
</dbReference>
<feature type="binding site" evidence="6">
    <location>
        <position position="73"/>
    </location>
    <ligand>
        <name>Zn(2+)</name>
        <dbReference type="ChEBI" id="CHEBI:29105"/>
        <label>1</label>
    </ligand>
</feature>
<dbReference type="PROSITE" id="PS00483">
    <property type="entry name" value="DIHYDROOROTASE_2"/>
    <property type="match status" value="1"/>
</dbReference>
<dbReference type="GO" id="GO:0004151">
    <property type="term" value="F:dihydroorotase activity"/>
    <property type="evidence" value="ECO:0007669"/>
    <property type="project" value="UniProtKB-UniRule"/>
</dbReference>
<feature type="active site" evidence="6">
    <location>
        <position position="316"/>
    </location>
</feature>
<dbReference type="EC" id="3.5.2.3" evidence="6"/>
<keyword evidence="5 6" id="KW-0665">Pyrimidine biosynthesis</keyword>
<comment type="function">
    <text evidence="1 6">Catalyzes the reversible cyclization of carbamoyl aspartate to dihydroorotate.</text>
</comment>
<evidence type="ECO:0000256" key="4">
    <source>
        <dbReference type="ARBA" id="ARBA00022801"/>
    </source>
</evidence>
<gene>
    <name evidence="6 8" type="primary">pyrC</name>
    <name evidence="8" type="ORF">DAMNIGENAA_36650</name>
</gene>
<reference evidence="8" key="1">
    <citation type="submission" date="2022-12" db="EMBL/GenBank/DDBJ databases">
        <title>Reference genome sequencing for broad-spectrum identification of bacterial and archaeal isolates by mass spectrometry.</title>
        <authorList>
            <person name="Sekiguchi Y."/>
            <person name="Tourlousse D.M."/>
        </authorList>
    </citation>
    <scope>NUCLEOTIDE SEQUENCE</scope>
    <source>
        <strain evidence="8">ASRB1</strain>
    </source>
</reference>
<sequence length="437" mass="47578">MEWGKAANFLFRQGRVIDPQQGKDTIADVLILEGRLAEIRPQIQVSRDRTSELQEYDMTGKWIVPGLIDMHVHLREPGEEYKETIASGTQAAVAGGYVAVACMPNTQPVNDSAAVTEFILERAREEGACHVFPVGAITKGLKGENLSEIGELRASGAVAVSDDGRPVMNSLMMRRALEYARIFDMPVISHAEDIHLSQGGLMNEGATSTLLGLRGIPGAAEEVMIARDLILAELTRSRVHIAHVSTSGSVRLIRDAKARGVPVTAETAPHYFTLTDEELMTFDPLFKVNPPIRRAEDVAAIKEGLRDGTLDAVATDHAPHSVLEKDTEFEFAANGMIGLESALPLILSLVREGILAPTEAIAKVTCNPARILGAPLGTLQTDTLTDLTVIDPEQTYTLDVNEFHSKSRNCPFHGRRMQGRALMTIVRGKVAFSRMSQ</sequence>